<dbReference type="HOGENOM" id="CLU_1186811_0_0_1"/>
<gene>
    <name evidence="1" type="primary">AlNc14C5G735</name>
    <name evidence="1" type="ORF">ALNC14_008190</name>
</gene>
<reference evidence="1" key="1">
    <citation type="journal article" date="2011" name="PLoS Biol.">
        <title>Gene gain and loss during evolution of obligate parasitism in the white rust pathogen of Arabidopsis thaliana.</title>
        <authorList>
            <person name="Kemen E."/>
            <person name="Gardiner A."/>
            <person name="Schultz-Larsen T."/>
            <person name="Kemen A.C."/>
            <person name="Balmuth A.L."/>
            <person name="Robert-Seilaniantz A."/>
            <person name="Bailey K."/>
            <person name="Holub E."/>
            <person name="Studholme D.J."/>
            <person name="Maclean D."/>
            <person name="Jones J.D."/>
        </authorList>
    </citation>
    <scope>NUCLEOTIDE SEQUENCE</scope>
</reference>
<protein>
    <submittedName>
        <fullName evidence="1">AlNc14C5G735 protein</fullName>
    </submittedName>
</protein>
<dbReference type="AlphaFoldDB" id="F0W0V2"/>
<evidence type="ECO:0000313" key="1">
    <source>
        <dbReference type="EMBL" id="CCA14676.1"/>
    </source>
</evidence>
<reference evidence="1" key="2">
    <citation type="submission" date="2011-02" db="EMBL/GenBank/DDBJ databases">
        <authorList>
            <person name="MacLean D."/>
        </authorList>
    </citation>
    <scope>NUCLEOTIDE SEQUENCE</scope>
</reference>
<name>F0W0V2_9STRA</name>
<accession>F0W0V2</accession>
<organism evidence="1">
    <name type="scientific">Albugo laibachii Nc14</name>
    <dbReference type="NCBI Taxonomy" id="890382"/>
    <lineage>
        <taxon>Eukaryota</taxon>
        <taxon>Sar</taxon>
        <taxon>Stramenopiles</taxon>
        <taxon>Oomycota</taxon>
        <taxon>Peronosporomycetes</taxon>
        <taxon>Albuginales</taxon>
        <taxon>Albuginaceae</taxon>
        <taxon>Albugo</taxon>
    </lineage>
</organism>
<dbReference type="EMBL" id="FR824050">
    <property type="protein sequence ID" value="CCA14676.1"/>
    <property type="molecule type" value="Genomic_DNA"/>
</dbReference>
<proteinExistence type="predicted"/>
<sequence length="234" mass="26693">MYIRHVPFHVPDVCFISTCTTLCSWAQLRTRSSFDKQTAVLPHCAPKNHEKESHRLEKYSAIIWGREVTQRALLSPGKHSATYLRCIAARMQVVMPKTTVLASTIIGPERYRGSTLRIKHEINRNGTAKQSVTLTQNGSSEEFNGDRSNETEEISWPSMYKEQHRVKVCQNNSYVVYEQRIHTLKQVAGANIPAGDFIEQSQEEEPIATGCNVMIKNQSKERYSRCSYLLVFSP</sequence>